<proteinExistence type="predicted"/>
<feature type="compositionally biased region" description="Basic and acidic residues" evidence="1">
    <location>
        <begin position="82"/>
        <end position="121"/>
    </location>
</feature>
<sequence length="136" mass="15164">MTQRRINSNGHYGVDMSSSHRTYQNLKFKMSSGSKYKPTENNGLKEDGTEDKRVNSEHGFGGQDRDHVSEMGRKGGQTQPDEIYKPSEHGGLKSDGTEDKRTRSDHGFGSRPTEEVQEIGRKGGLARGSQQGEDYE</sequence>
<feature type="compositionally biased region" description="Basic and acidic residues" evidence="1">
    <location>
        <begin position="43"/>
        <end position="56"/>
    </location>
</feature>
<gene>
    <name evidence="2" type="ORF">TWF703_002136</name>
</gene>
<feature type="compositionally biased region" description="Polar residues" evidence="1">
    <location>
        <begin position="1"/>
        <end position="42"/>
    </location>
</feature>
<protein>
    <submittedName>
        <fullName evidence="2">Uncharacterized protein</fullName>
    </submittedName>
</protein>
<feature type="region of interest" description="Disordered" evidence="1">
    <location>
        <begin position="1"/>
        <end position="136"/>
    </location>
</feature>
<dbReference type="Pfam" id="PF10685">
    <property type="entry name" value="KGG"/>
    <property type="match status" value="1"/>
</dbReference>
<organism evidence="2 3">
    <name type="scientific">Orbilia oligospora</name>
    <name type="common">Nematode-trapping fungus</name>
    <name type="synonym">Arthrobotrys oligospora</name>
    <dbReference type="NCBI Taxonomy" id="2813651"/>
    <lineage>
        <taxon>Eukaryota</taxon>
        <taxon>Fungi</taxon>
        <taxon>Dikarya</taxon>
        <taxon>Ascomycota</taxon>
        <taxon>Pezizomycotina</taxon>
        <taxon>Orbiliomycetes</taxon>
        <taxon>Orbiliales</taxon>
        <taxon>Orbiliaceae</taxon>
        <taxon>Orbilia</taxon>
    </lineage>
</organism>
<dbReference type="InterPro" id="IPR019626">
    <property type="entry name" value="Stress-induced_KGG_rpt"/>
</dbReference>
<accession>A0A7C8P184</accession>
<name>A0A7C8P184_ORBOL</name>
<feature type="compositionally biased region" description="Basic and acidic residues" evidence="1">
    <location>
        <begin position="63"/>
        <end position="73"/>
    </location>
</feature>
<comment type="caution">
    <text evidence="2">The sequence shown here is derived from an EMBL/GenBank/DDBJ whole genome shotgun (WGS) entry which is preliminary data.</text>
</comment>
<evidence type="ECO:0000313" key="2">
    <source>
        <dbReference type="EMBL" id="KAF3141339.1"/>
    </source>
</evidence>
<reference evidence="2 3" key="1">
    <citation type="submission" date="2019-06" db="EMBL/GenBank/DDBJ databases">
        <authorList>
            <person name="Palmer J.M."/>
        </authorList>
    </citation>
    <scope>NUCLEOTIDE SEQUENCE [LARGE SCALE GENOMIC DNA]</scope>
    <source>
        <strain evidence="2 3">TWF703</strain>
    </source>
</reference>
<evidence type="ECO:0000313" key="3">
    <source>
        <dbReference type="Proteomes" id="UP000480548"/>
    </source>
</evidence>
<dbReference type="AlphaFoldDB" id="A0A7C8P184"/>
<evidence type="ECO:0000256" key="1">
    <source>
        <dbReference type="SAM" id="MobiDB-lite"/>
    </source>
</evidence>
<dbReference type="EMBL" id="WIQZ01000014">
    <property type="protein sequence ID" value="KAF3141339.1"/>
    <property type="molecule type" value="Genomic_DNA"/>
</dbReference>
<dbReference type="Proteomes" id="UP000480548">
    <property type="component" value="Unassembled WGS sequence"/>
</dbReference>